<comment type="caution">
    <text evidence="4">The sequence shown here is derived from an EMBL/GenBank/DDBJ whole genome shotgun (WGS) entry which is preliminary data.</text>
</comment>
<dbReference type="InterPro" id="IPR003961">
    <property type="entry name" value="FN3_dom"/>
</dbReference>
<dbReference type="SUPFAM" id="SSF53187">
    <property type="entry name" value="Zn-dependent exopeptidases"/>
    <property type="match status" value="1"/>
</dbReference>
<evidence type="ECO:0000313" key="5">
    <source>
        <dbReference type="Proteomes" id="UP000673975"/>
    </source>
</evidence>
<feature type="region of interest" description="Disordered" evidence="1">
    <location>
        <begin position="268"/>
        <end position="303"/>
    </location>
</feature>
<dbReference type="PROSITE" id="PS50853">
    <property type="entry name" value="FN3"/>
    <property type="match status" value="1"/>
</dbReference>
<feature type="signal peptide" evidence="2">
    <location>
        <begin position="1"/>
        <end position="26"/>
    </location>
</feature>
<evidence type="ECO:0000256" key="2">
    <source>
        <dbReference type="SAM" id="SignalP"/>
    </source>
</evidence>
<keyword evidence="2" id="KW-0732">Signal</keyword>
<gene>
    <name evidence="4" type="ORF">NATSA_10575</name>
</gene>
<dbReference type="RefSeq" id="WP_210512422.1">
    <property type="nucleotide sequence ID" value="NZ_JAFIDN010000008.1"/>
</dbReference>
<feature type="chain" id="PRO_5035158438" evidence="2">
    <location>
        <begin position="27"/>
        <end position="1088"/>
    </location>
</feature>
<dbReference type="Gene3D" id="3.40.630.40">
    <property type="entry name" value="Zn-dependent exopeptidases"/>
    <property type="match status" value="1"/>
</dbReference>
<proteinExistence type="predicted"/>
<dbReference type="Pfam" id="PF25275">
    <property type="entry name" value="Golvesin_C"/>
    <property type="match status" value="1"/>
</dbReference>
<dbReference type="SUPFAM" id="SSF49265">
    <property type="entry name" value="Fibronectin type III"/>
    <property type="match status" value="1"/>
</dbReference>
<protein>
    <submittedName>
        <fullName evidence="4">Fibronectin type III domain-containing protein</fullName>
    </submittedName>
</protein>
<evidence type="ECO:0000256" key="1">
    <source>
        <dbReference type="SAM" id="MobiDB-lite"/>
    </source>
</evidence>
<evidence type="ECO:0000313" key="4">
    <source>
        <dbReference type="EMBL" id="MBP3193108.1"/>
    </source>
</evidence>
<dbReference type="InterPro" id="IPR013783">
    <property type="entry name" value="Ig-like_fold"/>
</dbReference>
<dbReference type="InterPro" id="IPR036116">
    <property type="entry name" value="FN3_sf"/>
</dbReference>
<dbReference type="CDD" id="cd00063">
    <property type="entry name" value="FN3"/>
    <property type="match status" value="1"/>
</dbReference>
<dbReference type="EMBL" id="JAFIDN010000008">
    <property type="protein sequence ID" value="MBP3193108.1"/>
    <property type="molecule type" value="Genomic_DNA"/>
</dbReference>
<feature type="domain" description="Fibronectin type-III" evidence="3">
    <location>
        <begin position="639"/>
        <end position="732"/>
    </location>
</feature>
<organism evidence="4 5">
    <name type="scientific">Natronogracilivirga saccharolytica</name>
    <dbReference type="NCBI Taxonomy" id="2812953"/>
    <lineage>
        <taxon>Bacteria</taxon>
        <taxon>Pseudomonadati</taxon>
        <taxon>Balneolota</taxon>
        <taxon>Balneolia</taxon>
        <taxon>Balneolales</taxon>
        <taxon>Cyclonatronaceae</taxon>
        <taxon>Natronogracilivirga</taxon>
    </lineage>
</organism>
<dbReference type="Pfam" id="PF00041">
    <property type="entry name" value="fn3"/>
    <property type="match status" value="1"/>
</dbReference>
<sequence length="1088" mass="122806">MNTSAKYRVRLIAVAALLIIIQSCRTPDPAVTPEPEPEDPRIERIRDAVNKTIDEMYETGEPVELTTAVEVDTILLDDEAMTIDIHMNERFSYSPLRPDINDQIYSLLDENMHRRFRNYKVTLYSLEEPISNLVPNMYRRSPEAYDRERMPYADELRPLPIVRRHDRNVEPGHGLEGRQIALWHSHGWYYEKQKQRWEWQRPRLFHTSEDLLPMAFTIPYLIPMLENAGAHVWVPRERDIQKNKVVVDFDSSSFESRVAFRSFTGSTPVSRDGHDTAGEEWEDADPQTWQTDEPGFAIGSPPYKDGENPFRMGSYRYIESDEDGASAIQWIPDIPEDGKYAVYISYASLEESAEDAFYSVYHRGGRTDFSVNQTIGGGTWVYLGHFEFDEGVNPEQGRVDLVSYSQESSLITADAVRFGGGMGNIEREGQTGGRPRYLEAARYHLQYSGMPDSLVYALSDGRSDVVDDFQGRGEWVNYLRGAPYGPNKDRDTPGLGIPIDASLSFHTDAGITRNDTVVGTLMIYSIEDGDSLRRFPDEVSRLTNRDFADIMQTEIVEDIRSTWDPAWNRRHLFNRKYSEAFRPNVPAVLLELLSHQNFLDMQYALDPRFRFDVSRTLYKSMLRFISDRYQVDYIVQPLPVSNFRITATGDDSVRLRWNAVSDTLEPTADPDRYIVYKKKGDKPFDNGRITEQTQITVDGLTPGEMYQFKVVAANDGGKSFPSEKLAVSLQDNPGPSVLIVNGFERVSGPAIVDEPGFKGFANFSDRGVPDRYDISFTGDQFDFDPDSEWLTNDAPGHGASYADYETRVIPGNSFAFPAVYGESLQQLGLSFSSASMASIRDRQVDMSDYDAVILIFGMQKSTPWPKQELLDREPAFPVFPERTREEIARYLKLGGRLFISGAHVGSDAADRAGDDPGVLDFIQDTLGYSSETNHAARTGDVRVVSDSLLPVNTRFSFNTEYHRDIYITDAPDAIEPYGDPVEPGVSSVDDGGAQNDALIMKTADTSGTASEETIKNKKRLSTGNLYPLGPETLIRFEENQFSAGVGKRTGTHAVVTFGFPFETIKERDERRLVLEGVMKYLGVLEAAD</sequence>
<dbReference type="AlphaFoldDB" id="A0A8J7S701"/>
<dbReference type="SMART" id="SM00060">
    <property type="entry name" value="FN3"/>
    <property type="match status" value="1"/>
</dbReference>
<reference evidence="4" key="1">
    <citation type="submission" date="2021-02" db="EMBL/GenBank/DDBJ databases">
        <title>Natronogracilivirga saccharolytica gen. nov. sp. nov. a new anaerobic, haloalkiliphilic carbohydrate-fermenting bacterium from soda lake and proposing of Cyclonatronumiaceae fam. nov. in the phylum Balneolaeota.</title>
        <authorList>
            <person name="Zhilina T.N."/>
            <person name="Sorokin D.Y."/>
            <person name="Zavarzina D.G."/>
            <person name="Toshchakov S.V."/>
            <person name="Kublanov I.V."/>
        </authorList>
    </citation>
    <scope>NUCLEOTIDE SEQUENCE</scope>
    <source>
        <strain evidence="4">Z-1702</strain>
    </source>
</reference>
<keyword evidence="5" id="KW-1185">Reference proteome</keyword>
<evidence type="ECO:0000259" key="3">
    <source>
        <dbReference type="PROSITE" id="PS50853"/>
    </source>
</evidence>
<dbReference type="Gene3D" id="2.60.40.10">
    <property type="entry name" value="Immunoglobulins"/>
    <property type="match status" value="1"/>
</dbReference>
<name>A0A8J7S701_9BACT</name>
<accession>A0A8J7S701</accession>
<dbReference type="InterPro" id="IPR033803">
    <property type="entry name" value="CBD-like_Golvesin-Xly"/>
</dbReference>
<dbReference type="PROSITE" id="PS51257">
    <property type="entry name" value="PROKAR_LIPOPROTEIN"/>
    <property type="match status" value="1"/>
</dbReference>
<dbReference type="Proteomes" id="UP000673975">
    <property type="component" value="Unassembled WGS sequence"/>
</dbReference>